<dbReference type="SMART" id="SM00554">
    <property type="entry name" value="FAS1"/>
    <property type="match status" value="4"/>
</dbReference>
<feature type="signal peptide" evidence="3">
    <location>
        <begin position="1"/>
        <end position="17"/>
    </location>
</feature>
<feature type="domain" description="FAS1" evidence="4">
    <location>
        <begin position="91"/>
        <end position="226"/>
    </location>
</feature>
<evidence type="ECO:0000313" key="6">
    <source>
        <dbReference type="Ensembl" id="ENSEBUP00000002044.1"/>
    </source>
</evidence>
<dbReference type="InterPro" id="IPR050904">
    <property type="entry name" value="Adhesion/Biosynth-related"/>
</dbReference>
<dbReference type="FunFam" id="2.30.180.10:FF:000032">
    <property type="entry name" value="Fasciclin domain-containing protein, putative"/>
    <property type="match status" value="1"/>
</dbReference>
<reference evidence="6" key="1">
    <citation type="submission" date="2025-08" db="UniProtKB">
        <authorList>
            <consortium name="Ensembl"/>
        </authorList>
    </citation>
    <scope>IDENTIFICATION</scope>
</reference>
<evidence type="ECO:0000256" key="3">
    <source>
        <dbReference type="SAM" id="SignalP"/>
    </source>
</evidence>
<dbReference type="PROSITE" id="PS51041">
    <property type="entry name" value="EMI"/>
    <property type="match status" value="1"/>
</dbReference>
<dbReference type="GO" id="GO:0031012">
    <property type="term" value="C:extracellular matrix"/>
    <property type="evidence" value="ECO:0007669"/>
    <property type="project" value="TreeGrafter"/>
</dbReference>
<feature type="domain" description="FAS1" evidence="4">
    <location>
        <begin position="365"/>
        <end position="489"/>
    </location>
</feature>
<feature type="chain" id="PRO_5034403314" evidence="3">
    <location>
        <begin position="18"/>
        <end position="951"/>
    </location>
</feature>
<feature type="domain" description="EMI" evidence="5">
    <location>
        <begin position="36"/>
        <end position="90"/>
    </location>
</feature>
<dbReference type="AlphaFoldDB" id="A0A8C4N404"/>
<dbReference type="GeneTree" id="ENSGT00530000063860"/>
<dbReference type="PANTHER" id="PTHR10900:SF12">
    <property type="entry name" value="PERIOSTIN"/>
    <property type="match status" value="1"/>
</dbReference>
<keyword evidence="1 3" id="KW-0732">Signal</keyword>
<dbReference type="GO" id="GO:0005615">
    <property type="term" value="C:extracellular space"/>
    <property type="evidence" value="ECO:0007669"/>
    <property type="project" value="TreeGrafter"/>
</dbReference>
<evidence type="ECO:0000313" key="7">
    <source>
        <dbReference type="Proteomes" id="UP000694388"/>
    </source>
</evidence>
<dbReference type="Proteomes" id="UP000694388">
    <property type="component" value="Unplaced"/>
</dbReference>
<proteinExistence type="predicted"/>
<organism evidence="6 7">
    <name type="scientific">Eptatretus burgeri</name>
    <name type="common">Inshore hagfish</name>
    <dbReference type="NCBI Taxonomy" id="7764"/>
    <lineage>
        <taxon>Eukaryota</taxon>
        <taxon>Metazoa</taxon>
        <taxon>Chordata</taxon>
        <taxon>Craniata</taxon>
        <taxon>Vertebrata</taxon>
        <taxon>Cyclostomata</taxon>
        <taxon>Myxini</taxon>
        <taxon>Myxiniformes</taxon>
        <taxon>Myxinidae</taxon>
        <taxon>Eptatretinae</taxon>
        <taxon>Eptatretus</taxon>
    </lineage>
</organism>
<evidence type="ECO:0000256" key="2">
    <source>
        <dbReference type="ARBA" id="ARBA00023157"/>
    </source>
</evidence>
<keyword evidence="7" id="KW-1185">Reference proteome</keyword>
<dbReference type="GO" id="GO:0007155">
    <property type="term" value="P:cell adhesion"/>
    <property type="evidence" value="ECO:0007669"/>
    <property type="project" value="TreeGrafter"/>
</dbReference>
<dbReference type="InterPro" id="IPR011489">
    <property type="entry name" value="EMI_domain"/>
</dbReference>
<reference evidence="6" key="2">
    <citation type="submission" date="2025-09" db="UniProtKB">
        <authorList>
            <consortium name="Ensembl"/>
        </authorList>
    </citation>
    <scope>IDENTIFICATION</scope>
</reference>
<accession>A0A8C4N404</accession>
<evidence type="ECO:0000256" key="1">
    <source>
        <dbReference type="ARBA" id="ARBA00022729"/>
    </source>
</evidence>
<sequence length="951" mass="105898">MKLIFLLMCVWMAGGDAMSHYARLLLHSRARASQEGPNMCTVQQVTGTDKKYYSSCKTWYRKSICKKPTTVSYECCPGYITIGGQRGCPAVSPLMSLYSSLEPLGATTTKDYSERAGLQEQLDGPGTVTFFVPRNDAWDELPRRQRNELERNARNGLSNKLQYHMVNQRLMASDLKDGDVLPTLHDNQKVLINHYRNGIVTVNCVRVFKANNLATNGVVHMLDGVLTEPARTLRKILDENKELSTLKSAIVGAGMMSDLEEEQGLTLLAPTNAAFEKLPDSVLKRILSDPISLKALLNNHLVNNIHCAEAVIGNTLVETKEGNQMVLGCNGDSLTINGKPIVDKKDLVAKNGVVHTISDVMVPHSAKTALELAKSSGAKQFVDMFAEAGIGDAIKDDEKHTFLAPSDDSFKDTPMEELSSDLKFVLKNHILKKKVSIYQLYNGQKLENENGKKLRVFMYRKSICIENSCVAKKGMETRTGQLYIVKNLIRLPEKTLMNDLEDKKEFSTLIELLRLTGLDRKLSDPTGSYTLFAPTNKAFLALGRRRLNQLKGNLKELEAFLRFHLSGGVVVRGGINSGLTNILKTLHGGTVHLTSKDGNMMIGRTKVMESDLMSTNGVIHVIDVPLTPRGKQDFVSEIDRTVNPGSKKTSIITSEIRPSITRVVIVKKTITNPDGSTNVQTYRLEGDDIEEQLRKLAIEGRSHSVTIMVEGNRDIPSEILRLIEQGGGRYSKITKILNGETTLGRTMVNVTITTVDADGTTREQMHRLEGDNIEERLQRLTRRGQPNIESIVIKGVGHLSKELQRIIESSAIHYSHITKVLPGKPAMGSHVLTVNKRIVNRDGTTRERTYHLEGTGIEQQLRRIKEEGQQGSIHIRVEGEGKLPEELRRLIESIADDYVQTSPDNQPFLGSRKATVKKMVKNPDGTYSTHTYTLEGDDIDEQIRRLSESQQ</sequence>
<dbReference type="FunFam" id="2.30.180.10:FF:000002">
    <property type="entry name" value="periostin isoform X1"/>
    <property type="match status" value="1"/>
</dbReference>
<dbReference type="Gene3D" id="2.30.180.10">
    <property type="entry name" value="FAS1 domain"/>
    <property type="match status" value="4"/>
</dbReference>
<name>A0A8C4N404_EPTBU</name>
<protein>
    <submittedName>
        <fullName evidence="6">Transforming growth factor, beta-induced</fullName>
    </submittedName>
</protein>
<evidence type="ECO:0000259" key="4">
    <source>
        <dbReference type="PROSITE" id="PS50213"/>
    </source>
</evidence>
<dbReference type="Pfam" id="PF02469">
    <property type="entry name" value="Fasciclin"/>
    <property type="match status" value="4"/>
</dbReference>
<feature type="domain" description="FAS1" evidence="4">
    <location>
        <begin position="230"/>
        <end position="361"/>
    </location>
</feature>
<dbReference type="PANTHER" id="PTHR10900">
    <property type="entry name" value="PERIOSTIN-RELATED"/>
    <property type="match status" value="1"/>
</dbReference>
<keyword evidence="2" id="KW-1015">Disulfide bond</keyword>
<dbReference type="GO" id="GO:0050839">
    <property type="term" value="F:cell adhesion molecule binding"/>
    <property type="evidence" value="ECO:0007669"/>
    <property type="project" value="TreeGrafter"/>
</dbReference>
<dbReference type="Ensembl" id="ENSEBUT00000002390.1">
    <property type="protein sequence ID" value="ENSEBUP00000002044.1"/>
    <property type="gene ID" value="ENSEBUG00000001628.1"/>
</dbReference>
<dbReference type="InterPro" id="IPR000782">
    <property type="entry name" value="FAS1_domain"/>
</dbReference>
<evidence type="ECO:0000259" key="5">
    <source>
        <dbReference type="PROSITE" id="PS51041"/>
    </source>
</evidence>
<dbReference type="GO" id="GO:0030198">
    <property type="term" value="P:extracellular matrix organization"/>
    <property type="evidence" value="ECO:0007669"/>
    <property type="project" value="TreeGrafter"/>
</dbReference>
<dbReference type="InterPro" id="IPR036378">
    <property type="entry name" value="FAS1_dom_sf"/>
</dbReference>
<dbReference type="FunFam" id="2.30.180.10:FF:000003">
    <property type="entry name" value="periostin isoform X1"/>
    <property type="match status" value="1"/>
</dbReference>
<dbReference type="SUPFAM" id="SSF82153">
    <property type="entry name" value="FAS1 domain"/>
    <property type="match status" value="4"/>
</dbReference>
<feature type="domain" description="FAS1" evidence="4">
    <location>
        <begin position="493"/>
        <end position="626"/>
    </location>
</feature>
<dbReference type="PROSITE" id="PS50213">
    <property type="entry name" value="FAS1"/>
    <property type="match status" value="4"/>
</dbReference>